<sequence length="64" mass="7098">MKNPKENILYDTTPYSKAWEAGLGSFVTFGSLIILITFLALGARINGTQRRRQTIIEPTGKDIA</sequence>
<keyword evidence="1" id="KW-0812">Transmembrane</keyword>
<keyword evidence="1" id="KW-0472">Membrane</keyword>
<keyword evidence="1" id="KW-1133">Transmembrane helix</keyword>
<evidence type="ECO:0000313" key="3">
    <source>
        <dbReference type="Proteomes" id="UP000321570"/>
    </source>
</evidence>
<feature type="transmembrane region" description="Helical" evidence="1">
    <location>
        <begin position="23"/>
        <end position="43"/>
    </location>
</feature>
<dbReference type="Proteomes" id="UP000321570">
    <property type="component" value="Unassembled WGS sequence"/>
</dbReference>
<gene>
    <name evidence="2" type="ORF">WMSIL1_LOCUS4527</name>
</gene>
<organism evidence="2 3">
    <name type="scientific">Hymenolepis diminuta</name>
    <name type="common">Rat tapeworm</name>
    <dbReference type="NCBI Taxonomy" id="6216"/>
    <lineage>
        <taxon>Eukaryota</taxon>
        <taxon>Metazoa</taxon>
        <taxon>Spiralia</taxon>
        <taxon>Lophotrochozoa</taxon>
        <taxon>Platyhelminthes</taxon>
        <taxon>Cestoda</taxon>
        <taxon>Eucestoda</taxon>
        <taxon>Cyclophyllidea</taxon>
        <taxon>Hymenolepididae</taxon>
        <taxon>Hymenolepis</taxon>
    </lineage>
</organism>
<reference evidence="2 3" key="1">
    <citation type="submission" date="2019-07" db="EMBL/GenBank/DDBJ databases">
        <authorList>
            <person name="Jastrzebski P J."/>
            <person name="Paukszto L."/>
            <person name="Jastrzebski P J."/>
        </authorList>
    </citation>
    <scope>NUCLEOTIDE SEQUENCE [LARGE SCALE GENOMIC DNA]</scope>
    <source>
        <strain evidence="2 3">WMS-il1</strain>
    </source>
</reference>
<dbReference type="AlphaFoldDB" id="A0A564YCM3"/>
<keyword evidence="3" id="KW-1185">Reference proteome</keyword>
<proteinExistence type="predicted"/>
<accession>A0A564YCM3</accession>
<evidence type="ECO:0000256" key="1">
    <source>
        <dbReference type="SAM" id="Phobius"/>
    </source>
</evidence>
<name>A0A564YCM3_HYMDI</name>
<dbReference type="EMBL" id="CABIJS010000123">
    <property type="protein sequence ID" value="VUZ44343.1"/>
    <property type="molecule type" value="Genomic_DNA"/>
</dbReference>
<evidence type="ECO:0000313" key="2">
    <source>
        <dbReference type="EMBL" id="VUZ44343.1"/>
    </source>
</evidence>
<protein>
    <submittedName>
        <fullName evidence="2">Uncharacterized protein</fullName>
    </submittedName>
</protein>